<feature type="chain" id="PRO_5041955169" description="POTRA domain-containing protein" evidence="2">
    <location>
        <begin position="23"/>
        <end position="106"/>
    </location>
</feature>
<evidence type="ECO:0000256" key="1">
    <source>
        <dbReference type="SAM" id="MobiDB-lite"/>
    </source>
</evidence>
<dbReference type="AlphaFoldDB" id="A0AAC8TD43"/>
<evidence type="ECO:0000313" key="3">
    <source>
        <dbReference type="EMBL" id="AKJ01575.1"/>
    </source>
</evidence>
<gene>
    <name evidence="3" type="ORF">AA314_03201</name>
</gene>
<dbReference type="KEGG" id="age:AA314_03201"/>
<feature type="signal peptide" evidence="2">
    <location>
        <begin position="1"/>
        <end position="22"/>
    </location>
</feature>
<evidence type="ECO:0000256" key="2">
    <source>
        <dbReference type="SAM" id="SignalP"/>
    </source>
</evidence>
<organism evidence="3 4">
    <name type="scientific">Archangium gephyra</name>
    <dbReference type="NCBI Taxonomy" id="48"/>
    <lineage>
        <taxon>Bacteria</taxon>
        <taxon>Pseudomonadati</taxon>
        <taxon>Myxococcota</taxon>
        <taxon>Myxococcia</taxon>
        <taxon>Myxococcales</taxon>
        <taxon>Cystobacterineae</taxon>
        <taxon>Archangiaceae</taxon>
        <taxon>Archangium</taxon>
    </lineage>
</organism>
<dbReference type="Proteomes" id="UP000035579">
    <property type="component" value="Chromosome"/>
</dbReference>
<sequence length="106" mass="11356">MSPPMRPALALVLLLAAAPASAQDTAASSATPPSQGSQAAPQQQAAPQKDGKKRKVIRLDAITVEGNIQKPQAFYILQRSNLNFDELNKAESFTPKVVKSVEKEPF</sequence>
<keyword evidence="2" id="KW-0732">Signal</keyword>
<accession>A0AAC8TD43</accession>
<reference evidence="3 4" key="1">
    <citation type="submission" date="2015-05" db="EMBL/GenBank/DDBJ databases">
        <title>Genome assembly of Archangium gephyra DSM 2261.</title>
        <authorList>
            <person name="Sharma G."/>
            <person name="Subramanian S."/>
        </authorList>
    </citation>
    <scope>NUCLEOTIDE SEQUENCE [LARGE SCALE GENOMIC DNA]</scope>
    <source>
        <strain evidence="3 4">DSM 2261</strain>
    </source>
</reference>
<proteinExistence type="predicted"/>
<evidence type="ECO:0008006" key="5">
    <source>
        <dbReference type="Google" id="ProtNLM"/>
    </source>
</evidence>
<dbReference type="EMBL" id="CP011509">
    <property type="protein sequence ID" value="AKJ01575.1"/>
    <property type="molecule type" value="Genomic_DNA"/>
</dbReference>
<feature type="region of interest" description="Disordered" evidence="1">
    <location>
        <begin position="22"/>
        <end position="54"/>
    </location>
</feature>
<feature type="compositionally biased region" description="Low complexity" evidence="1">
    <location>
        <begin position="22"/>
        <end position="48"/>
    </location>
</feature>
<evidence type="ECO:0000313" key="4">
    <source>
        <dbReference type="Proteomes" id="UP000035579"/>
    </source>
</evidence>
<name>A0AAC8TD43_9BACT</name>
<protein>
    <recommendedName>
        <fullName evidence="5">POTRA domain-containing protein</fullName>
    </recommendedName>
</protein>